<reference evidence="1 2" key="1">
    <citation type="submission" date="2018-05" db="EMBL/GenBank/DDBJ databases">
        <title>Novel Campyloabacter and Helicobacter Species and Strains.</title>
        <authorList>
            <person name="Mannion A.J."/>
            <person name="Shen Z."/>
            <person name="Fox J.G."/>
        </authorList>
    </citation>
    <scope>NUCLEOTIDE SEQUENCE [LARGE SCALE GENOMIC DNA]</scope>
    <source>
        <strain evidence="2">MIT17-664</strain>
    </source>
</reference>
<dbReference type="EMBL" id="NXLZ01000003">
    <property type="protein sequence ID" value="TKX31598.1"/>
    <property type="molecule type" value="Genomic_DNA"/>
</dbReference>
<dbReference type="OrthoDB" id="5319010at2"/>
<sequence>MFYQIKQKELFKVLTNSSYENGIAIGKFDPFIAFYFIKNFVLLAHINENFSESKGGFRASLFQDKNTQEFILAIAGSDLRPIKFDFGDIWSDFLILNHKIPKAQYLSLCSFYKKIKSQFQFRKITLVGHSLGGYLAQIFIARLSFAVDKIYTFQAPGLSKNIRNNIFNHLDYIKNNSYHFYTYHLAKEQIYWHHFNFVQALHSKIGNKIVLNLGTRLHHPKLCPVVMHKVLKLL</sequence>
<gene>
    <name evidence="1" type="ORF">CQA69_02355</name>
</gene>
<organism evidence="1 2">
    <name type="scientific">Campylobacter estrildidarum</name>
    <dbReference type="NCBI Taxonomy" id="2510189"/>
    <lineage>
        <taxon>Bacteria</taxon>
        <taxon>Pseudomonadati</taxon>
        <taxon>Campylobacterota</taxon>
        <taxon>Epsilonproteobacteria</taxon>
        <taxon>Campylobacterales</taxon>
        <taxon>Campylobacteraceae</taxon>
        <taxon>Campylobacter</taxon>
    </lineage>
</organism>
<dbReference type="InterPro" id="IPR029058">
    <property type="entry name" value="AB_hydrolase_fold"/>
</dbReference>
<dbReference type="Gene3D" id="3.40.50.1820">
    <property type="entry name" value="alpha/beta hydrolase"/>
    <property type="match status" value="1"/>
</dbReference>
<keyword evidence="2" id="KW-1185">Reference proteome</keyword>
<protein>
    <submittedName>
        <fullName evidence="1">Lipase</fullName>
    </submittedName>
</protein>
<proteinExistence type="predicted"/>
<comment type="caution">
    <text evidence="1">The sequence shown here is derived from an EMBL/GenBank/DDBJ whole genome shotgun (WGS) entry which is preliminary data.</text>
</comment>
<dbReference type="SUPFAM" id="SSF53474">
    <property type="entry name" value="alpha/beta-Hydrolases"/>
    <property type="match status" value="1"/>
</dbReference>
<dbReference type="AlphaFoldDB" id="A0A4U7BI93"/>
<evidence type="ECO:0000313" key="2">
    <source>
        <dbReference type="Proteomes" id="UP000308838"/>
    </source>
</evidence>
<accession>A0A4U7BI93</accession>
<dbReference type="Pfam" id="PF26363">
    <property type="entry name" value="Phospholipase-like"/>
    <property type="match status" value="1"/>
</dbReference>
<name>A0A4U7BI93_9BACT</name>
<dbReference type="Proteomes" id="UP000308838">
    <property type="component" value="Unassembled WGS sequence"/>
</dbReference>
<evidence type="ECO:0000313" key="1">
    <source>
        <dbReference type="EMBL" id="TKX31598.1"/>
    </source>
</evidence>